<evidence type="ECO:0000313" key="3">
    <source>
        <dbReference type="Proteomes" id="UP000313849"/>
    </source>
</evidence>
<organism evidence="2 3">
    <name type="scientific">Miniimonas arenae</name>
    <dbReference type="NCBI Taxonomy" id="676201"/>
    <lineage>
        <taxon>Bacteria</taxon>
        <taxon>Bacillati</taxon>
        <taxon>Actinomycetota</taxon>
        <taxon>Actinomycetes</taxon>
        <taxon>Micrococcales</taxon>
        <taxon>Beutenbergiaceae</taxon>
        <taxon>Miniimonas</taxon>
    </lineage>
</organism>
<reference evidence="2 3" key="1">
    <citation type="submission" date="2019-06" db="EMBL/GenBank/DDBJ databases">
        <title>Draft genome sequence of Miniimonas arenae KCTC 19750T isolated from sea sand.</title>
        <authorList>
            <person name="Park S.-J."/>
        </authorList>
    </citation>
    <scope>NUCLEOTIDE SEQUENCE [LARGE SCALE GENOMIC DNA]</scope>
    <source>
        <strain evidence="2 3">KCTC 19750</strain>
    </source>
</reference>
<keyword evidence="1" id="KW-1133">Transmembrane helix</keyword>
<proteinExistence type="predicted"/>
<dbReference type="AlphaFoldDB" id="A0A5C5BFX0"/>
<keyword evidence="3" id="KW-1185">Reference proteome</keyword>
<comment type="caution">
    <text evidence="2">The sequence shown here is derived from an EMBL/GenBank/DDBJ whole genome shotgun (WGS) entry which is preliminary data.</text>
</comment>
<feature type="transmembrane region" description="Helical" evidence="1">
    <location>
        <begin position="21"/>
        <end position="41"/>
    </location>
</feature>
<sequence length="197" mass="20806">MTETLTPPGAAARRSPGRGRTALVAFLSILGIVAGAVSIAWTPVESWLNTNGVRRTPIGDDGVGWIGSFGLRLDSVAPAQTVVGPYDEWTVPDGFTAWIVTIAIVGLPPEEDDGSYPEGEISGSADLLVHADDGNAYSQPSYLPSGLTSEGSLMYLPSELGSFEQIVVMADGVRPVTVDVVPRYPSNPYWSFPVPES</sequence>
<dbReference type="Proteomes" id="UP000313849">
    <property type="component" value="Unassembled WGS sequence"/>
</dbReference>
<dbReference type="RefSeq" id="WP_139986228.1">
    <property type="nucleotide sequence ID" value="NZ_VENP01000009.1"/>
</dbReference>
<gene>
    <name evidence="2" type="ORF">FH969_04025</name>
</gene>
<keyword evidence="1" id="KW-0812">Transmembrane</keyword>
<evidence type="ECO:0000313" key="2">
    <source>
        <dbReference type="EMBL" id="TNU76263.1"/>
    </source>
</evidence>
<name>A0A5C5BFX0_9MICO</name>
<accession>A0A5C5BFX0</accession>
<protein>
    <submittedName>
        <fullName evidence="2">Uncharacterized protein</fullName>
    </submittedName>
</protein>
<dbReference type="EMBL" id="VENP01000009">
    <property type="protein sequence ID" value="TNU76263.1"/>
    <property type="molecule type" value="Genomic_DNA"/>
</dbReference>
<evidence type="ECO:0000256" key="1">
    <source>
        <dbReference type="SAM" id="Phobius"/>
    </source>
</evidence>
<keyword evidence="1" id="KW-0472">Membrane</keyword>